<feature type="compositionally biased region" description="Polar residues" evidence="1">
    <location>
        <begin position="1"/>
        <end position="13"/>
    </location>
</feature>
<gene>
    <name evidence="2" type="ORF">PC9H_011398</name>
</gene>
<reference evidence="2" key="1">
    <citation type="submission" date="2019-07" db="EMBL/GenBank/DDBJ databases">
        <authorList>
            <person name="Palmer J.M."/>
        </authorList>
    </citation>
    <scope>NUCLEOTIDE SEQUENCE</scope>
    <source>
        <strain evidence="2">PC9</strain>
    </source>
</reference>
<keyword evidence="3" id="KW-1185">Reference proteome</keyword>
<dbReference type="RefSeq" id="XP_036626738.1">
    <property type="nucleotide sequence ID" value="XM_036780883.1"/>
</dbReference>
<dbReference type="GeneID" id="59381216"/>
<sequence length="104" mass="11614">MASTLGSNATGTMAGSGAWRGDWGRQGRERDERRKDQLDLHLDMALWLAHDLAHVDSARQRASASSEPKERQQHFHTVALVDDVSNYVAFIARSTHSSPRSKRT</sequence>
<accession>A0A8H7DLF2</accession>
<evidence type="ECO:0000256" key="1">
    <source>
        <dbReference type="SAM" id="MobiDB-lite"/>
    </source>
</evidence>
<comment type="caution">
    <text evidence="2">The sequence shown here is derived from an EMBL/GenBank/DDBJ whole genome shotgun (WGS) entry which is preliminary data.</text>
</comment>
<feature type="compositionally biased region" description="Basic and acidic residues" evidence="1">
    <location>
        <begin position="22"/>
        <end position="34"/>
    </location>
</feature>
<name>A0A8H7DLF2_PLEOS</name>
<dbReference type="AlphaFoldDB" id="A0A8H7DLF2"/>
<evidence type="ECO:0000313" key="2">
    <source>
        <dbReference type="EMBL" id="KAF7420880.1"/>
    </source>
</evidence>
<dbReference type="EMBL" id="JACETU010000009">
    <property type="protein sequence ID" value="KAF7420880.1"/>
    <property type="molecule type" value="Genomic_DNA"/>
</dbReference>
<dbReference type="Proteomes" id="UP000623687">
    <property type="component" value="Unassembled WGS sequence"/>
</dbReference>
<dbReference type="VEuPathDB" id="FungiDB:PC9H_011398"/>
<organism evidence="2 3">
    <name type="scientific">Pleurotus ostreatus</name>
    <name type="common">Oyster mushroom</name>
    <name type="synonym">White-rot fungus</name>
    <dbReference type="NCBI Taxonomy" id="5322"/>
    <lineage>
        <taxon>Eukaryota</taxon>
        <taxon>Fungi</taxon>
        <taxon>Dikarya</taxon>
        <taxon>Basidiomycota</taxon>
        <taxon>Agaricomycotina</taxon>
        <taxon>Agaricomycetes</taxon>
        <taxon>Agaricomycetidae</taxon>
        <taxon>Agaricales</taxon>
        <taxon>Pleurotineae</taxon>
        <taxon>Pleurotaceae</taxon>
        <taxon>Pleurotus</taxon>
    </lineage>
</organism>
<evidence type="ECO:0000313" key="3">
    <source>
        <dbReference type="Proteomes" id="UP000623687"/>
    </source>
</evidence>
<protein>
    <submittedName>
        <fullName evidence="2">Uncharacterized protein</fullName>
    </submittedName>
</protein>
<proteinExistence type="predicted"/>
<feature type="region of interest" description="Disordered" evidence="1">
    <location>
        <begin position="1"/>
        <end position="34"/>
    </location>
</feature>